<feature type="transmembrane region" description="Helical" evidence="7">
    <location>
        <begin position="21"/>
        <end position="42"/>
    </location>
</feature>
<comment type="subcellular location">
    <subcellularLocation>
        <location evidence="1">Cell membrane</location>
        <topology evidence="1">Multi-pass membrane protein</topology>
    </subcellularLocation>
    <subcellularLocation>
        <location evidence="7">Membrane</location>
        <topology evidence="7">Multi-pass membrane protein</topology>
    </subcellularLocation>
</comment>
<keyword evidence="4 7" id="KW-0812">Transmembrane</keyword>
<dbReference type="GO" id="GO:0005886">
    <property type="term" value="C:plasma membrane"/>
    <property type="evidence" value="ECO:0007669"/>
    <property type="project" value="UniProtKB-SubCell"/>
</dbReference>
<feature type="transmembrane region" description="Helical" evidence="7">
    <location>
        <begin position="163"/>
        <end position="182"/>
    </location>
</feature>
<evidence type="ECO:0000256" key="3">
    <source>
        <dbReference type="ARBA" id="ARBA00022475"/>
    </source>
</evidence>
<gene>
    <name evidence="8" type="ORF">Ae201684_009124</name>
</gene>
<dbReference type="Pfam" id="PF00375">
    <property type="entry name" value="SDF"/>
    <property type="match status" value="1"/>
</dbReference>
<comment type="caution">
    <text evidence="8">The sequence shown here is derived from an EMBL/GenBank/DDBJ whole genome shotgun (WGS) entry which is preliminary data.</text>
</comment>
<keyword evidence="5 7" id="KW-1133">Transmembrane helix</keyword>
<keyword evidence="7" id="KW-0769">Symport</keyword>
<dbReference type="PANTHER" id="PTHR42865">
    <property type="entry name" value="PROTON/GLUTAMATE-ASPARTATE SYMPORTER"/>
    <property type="match status" value="1"/>
</dbReference>
<evidence type="ECO:0000256" key="2">
    <source>
        <dbReference type="ARBA" id="ARBA00022448"/>
    </source>
</evidence>
<organism evidence="8 9">
    <name type="scientific">Aphanomyces euteiches</name>
    <dbReference type="NCBI Taxonomy" id="100861"/>
    <lineage>
        <taxon>Eukaryota</taxon>
        <taxon>Sar</taxon>
        <taxon>Stramenopiles</taxon>
        <taxon>Oomycota</taxon>
        <taxon>Saprolegniomycetes</taxon>
        <taxon>Saprolegniales</taxon>
        <taxon>Verrucalvaceae</taxon>
        <taxon>Aphanomyces</taxon>
    </lineage>
</organism>
<dbReference type="SUPFAM" id="SSF118215">
    <property type="entry name" value="Proton glutamate symport protein"/>
    <property type="match status" value="1"/>
</dbReference>
<dbReference type="InterPro" id="IPR001991">
    <property type="entry name" value="Na-dicarboxylate_symporter"/>
</dbReference>
<name>A0A6G0X2Y9_9STRA</name>
<evidence type="ECO:0000313" key="9">
    <source>
        <dbReference type="Proteomes" id="UP000481153"/>
    </source>
</evidence>
<keyword evidence="9" id="KW-1185">Reference proteome</keyword>
<dbReference type="Gene3D" id="1.10.3860.10">
    <property type="entry name" value="Sodium:dicarboxylate symporter"/>
    <property type="match status" value="1"/>
</dbReference>
<feature type="transmembrane region" description="Helical" evidence="7">
    <location>
        <begin position="239"/>
        <end position="260"/>
    </location>
</feature>
<dbReference type="Proteomes" id="UP000481153">
    <property type="component" value="Unassembled WGS sequence"/>
</dbReference>
<evidence type="ECO:0000256" key="4">
    <source>
        <dbReference type="ARBA" id="ARBA00022692"/>
    </source>
</evidence>
<accession>A0A6G0X2Y9</accession>
<feature type="transmembrane region" description="Helical" evidence="7">
    <location>
        <begin position="194"/>
        <end position="219"/>
    </location>
</feature>
<keyword evidence="2 7" id="KW-0813">Transport</keyword>
<feature type="transmembrane region" description="Helical" evidence="7">
    <location>
        <begin position="94"/>
        <end position="116"/>
    </location>
</feature>
<reference evidence="8 9" key="1">
    <citation type="submission" date="2019-07" db="EMBL/GenBank/DDBJ databases">
        <title>Genomics analysis of Aphanomyces spp. identifies a new class of oomycete effector associated with host adaptation.</title>
        <authorList>
            <person name="Gaulin E."/>
        </authorList>
    </citation>
    <scope>NUCLEOTIDE SEQUENCE [LARGE SCALE GENOMIC DNA]</scope>
    <source>
        <strain evidence="8 9">ATCC 201684</strain>
    </source>
</reference>
<evidence type="ECO:0000256" key="1">
    <source>
        <dbReference type="ARBA" id="ARBA00004651"/>
    </source>
</evidence>
<dbReference type="PANTHER" id="PTHR42865:SF7">
    <property type="entry name" value="PROTON_GLUTAMATE-ASPARTATE SYMPORTER"/>
    <property type="match status" value="1"/>
</dbReference>
<sequence length="450" mass="48738">MVHLQLQQDAPPKEPKTLTRRILTSLTFWIIVGTALGILLGSEAPDFSKKAAPTANLFLRPVQFIVFPLVFSTLIVGIAGNNDLKSLGRVVLKSFIYFEIVTTIALILGLLSVNWVKPGGSGFATVKNPNVSTADKFTYALWINHLAPKTWGEMMGGSGSSELLQVLVAAVLFGTSTAMANDRAKKQIIDVAEAVMWVMFKFVDIVIWTAPLGVCFSVANAIASNGGLHVLSSLGKLIATLYGTLLVFIIVVFGPVFLYLRMNPLEFIRGMREPLIIAYTTATSEAALPKVFEALDAFGVSKHITAFVVPFGYSFNLDGSTLYLTLGAMFCAQAAGIHKSVGEQITMVLMLIVSSKGVAGVRSASIIVIASTLDQFDIPAWTVGLLLGADWFMDMARTFTNVFGNCLAAVVVAKMEGEFRKEGWNDPQILDIETPREGFEEVSAPYKPHD</sequence>
<comment type="similarity">
    <text evidence="7">Belongs to the dicarboxylate/amino acid:cation symporter (DAACS) (TC 2.A.23) family.</text>
</comment>
<evidence type="ECO:0000256" key="7">
    <source>
        <dbReference type="RuleBase" id="RU361216"/>
    </source>
</evidence>
<dbReference type="PRINTS" id="PR00173">
    <property type="entry name" value="EDTRNSPORT"/>
</dbReference>
<evidence type="ECO:0000313" key="8">
    <source>
        <dbReference type="EMBL" id="KAF0734263.1"/>
    </source>
</evidence>
<dbReference type="EMBL" id="VJMJ01000117">
    <property type="protein sequence ID" value="KAF0734263.1"/>
    <property type="molecule type" value="Genomic_DNA"/>
</dbReference>
<dbReference type="InterPro" id="IPR036458">
    <property type="entry name" value="Na:dicarbo_symporter_sf"/>
</dbReference>
<evidence type="ECO:0000256" key="6">
    <source>
        <dbReference type="ARBA" id="ARBA00023136"/>
    </source>
</evidence>
<feature type="transmembrane region" description="Helical" evidence="7">
    <location>
        <begin position="62"/>
        <end position="82"/>
    </location>
</feature>
<dbReference type="GO" id="GO:0015293">
    <property type="term" value="F:symporter activity"/>
    <property type="evidence" value="ECO:0007669"/>
    <property type="project" value="UniProtKB-UniRule"/>
</dbReference>
<proteinExistence type="inferred from homology"/>
<evidence type="ECO:0000256" key="5">
    <source>
        <dbReference type="ARBA" id="ARBA00022989"/>
    </source>
</evidence>
<dbReference type="AlphaFoldDB" id="A0A6G0X2Y9"/>
<dbReference type="VEuPathDB" id="FungiDB:AeMF1_006431"/>
<keyword evidence="3" id="KW-1003">Cell membrane</keyword>
<protein>
    <recommendedName>
        <fullName evidence="7">Amino acid transporter</fullName>
    </recommendedName>
</protein>
<keyword evidence="6 7" id="KW-0472">Membrane</keyword>